<evidence type="ECO:0000256" key="9">
    <source>
        <dbReference type="ARBA" id="ARBA00022777"/>
    </source>
</evidence>
<sequence length="406" mass="45092">MPLKKMFNKMTLRDIPPSDLKGKRVFVRVDFNVPIENGVILNDKRIREALPTVNYLMDHGARVVLCSHLDRPKGWDPKLSLKPVAERLSRLLEKEVKFIPDCVGEEVEWEVNNLKEGEVALLENVRFYPEETKNDPEFAEKLARLADIYVNDAFGTAHRKHASTYGIAKFVKVAVAGFLLEKEIKYLQKALDNPERPLVLIIGGSKVSGKLEVIENLLKIVDKMLIGGGMAYTFLKAAGYSVGKSLVEDELLDTARRIMEEADRKGVKFYVPVDSNNADEFSPTAHTKLTTYKEIPEDMMGLDIGPATVELFKEAMADAKTILWNGPMGVYEFEKFRVGTLEVAKAIADKTDALRIVGGGDSVAAIEELGLEHKFDHVSTGGGAFLQFLAGKELPGVMALNDKPSQ</sequence>
<feature type="binding site" evidence="11">
    <location>
        <position position="159"/>
    </location>
    <ligand>
        <name>substrate</name>
    </ligand>
</feature>
<dbReference type="PRINTS" id="PR00477">
    <property type="entry name" value="PHGLYCKINASE"/>
</dbReference>
<evidence type="ECO:0000256" key="14">
    <source>
        <dbReference type="RuleBase" id="RU000532"/>
    </source>
</evidence>
<evidence type="ECO:0000256" key="11">
    <source>
        <dbReference type="HAMAP-Rule" id="MF_00145"/>
    </source>
</evidence>
<feature type="binding site" evidence="11 13">
    <location>
        <position position="210"/>
    </location>
    <ligand>
        <name>ATP</name>
        <dbReference type="ChEBI" id="CHEBI:30616"/>
    </ligand>
</feature>
<feature type="binding site" evidence="12">
    <location>
        <position position="159"/>
    </location>
    <ligand>
        <name>(2R)-3-phosphoglycerate</name>
        <dbReference type="ChEBI" id="CHEBI:58272"/>
    </ligand>
</feature>
<dbReference type="Gene3D" id="3.40.50.1260">
    <property type="entry name" value="Phosphoglycerate kinase, N-terminal domain"/>
    <property type="match status" value="2"/>
</dbReference>
<dbReference type="GO" id="GO:0005524">
    <property type="term" value="F:ATP binding"/>
    <property type="evidence" value="ECO:0007669"/>
    <property type="project" value="UniProtKB-KW"/>
</dbReference>
<name>A0A420W7P6_9BACT</name>
<feature type="binding site" evidence="11 13">
    <location>
        <position position="301"/>
    </location>
    <ligand>
        <name>ATP</name>
        <dbReference type="ChEBI" id="CHEBI:30616"/>
    </ligand>
</feature>
<evidence type="ECO:0000313" key="15">
    <source>
        <dbReference type="EMBL" id="RKQ63318.1"/>
    </source>
</evidence>
<dbReference type="EC" id="2.7.2.3" evidence="5 11"/>
<evidence type="ECO:0000256" key="10">
    <source>
        <dbReference type="ARBA" id="ARBA00022840"/>
    </source>
</evidence>
<evidence type="ECO:0000256" key="12">
    <source>
        <dbReference type="PIRSR" id="PIRSR000724-1"/>
    </source>
</evidence>
<reference evidence="15 16" key="1">
    <citation type="submission" date="2018-10" db="EMBL/GenBank/DDBJ databases">
        <title>Genomic Encyclopedia of Type Strains, Phase IV (KMG-IV): sequencing the most valuable type-strain genomes for metagenomic binning, comparative biology and taxonomic classification.</title>
        <authorList>
            <person name="Goeker M."/>
        </authorList>
    </citation>
    <scope>NUCLEOTIDE SEQUENCE [LARGE SCALE GENOMIC DNA]</scope>
    <source>
        <strain evidence="15 16">DSM 15521</strain>
    </source>
</reference>
<dbReference type="PANTHER" id="PTHR11406">
    <property type="entry name" value="PHOSPHOGLYCERATE KINASE"/>
    <property type="match status" value="1"/>
</dbReference>
<dbReference type="AlphaFoldDB" id="A0A420W7P6"/>
<evidence type="ECO:0000256" key="6">
    <source>
        <dbReference type="ARBA" id="ARBA00022490"/>
    </source>
</evidence>
<feature type="binding site" evidence="12">
    <location>
        <position position="126"/>
    </location>
    <ligand>
        <name>(2R)-3-phosphoglycerate</name>
        <dbReference type="ChEBI" id="CHEBI:58272"/>
    </ligand>
</feature>
<keyword evidence="9 11" id="KW-0418">Kinase</keyword>
<evidence type="ECO:0000313" key="16">
    <source>
        <dbReference type="Proteomes" id="UP000280881"/>
    </source>
</evidence>
<feature type="binding site" evidence="11 13">
    <location>
        <begin position="359"/>
        <end position="362"/>
    </location>
    <ligand>
        <name>ATP</name>
        <dbReference type="ChEBI" id="CHEBI:30616"/>
    </ligand>
</feature>
<evidence type="ECO:0000256" key="4">
    <source>
        <dbReference type="ARBA" id="ARBA00011245"/>
    </source>
</evidence>
<dbReference type="InterPro" id="IPR001576">
    <property type="entry name" value="Phosphoglycerate_kinase"/>
</dbReference>
<dbReference type="SUPFAM" id="SSF53748">
    <property type="entry name" value="Phosphoglycerate kinase"/>
    <property type="match status" value="1"/>
</dbReference>
<protein>
    <recommendedName>
        <fullName evidence="5 11">Phosphoglycerate kinase</fullName>
        <ecNumber evidence="5 11">2.7.2.3</ecNumber>
    </recommendedName>
</protein>
<dbReference type="GO" id="GO:0004618">
    <property type="term" value="F:phosphoglycerate kinase activity"/>
    <property type="evidence" value="ECO:0007669"/>
    <property type="project" value="UniProtKB-UniRule"/>
</dbReference>
<proteinExistence type="inferred from homology"/>
<feature type="binding site" evidence="11 13">
    <location>
        <position position="332"/>
    </location>
    <ligand>
        <name>ATP</name>
        <dbReference type="ChEBI" id="CHEBI:30616"/>
    </ligand>
</feature>
<feature type="binding site" evidence="11 12">
    <location>
        <begin position="30"/>
        <end position="32"/>
    </location>
    <ligand>
        <name>substrate</name>
    </ligand>
</feature>
<dbReference type="GO" id="GO:0043531">
    <property type="term" value="F:ADP binding"/>
    <property type="evidence" value="ECO:0007669"/>
    <property type="project" value="TreeGrafter"/>
</dbReference>
<comment type="similarity">
    <text evidence="3 11 14">Belongs to the phosphoglycerate kinase family.</text>
</comment>
<keyword evidence="8 11" id="KW-0547">Nucleotide-binding</keyword>
<organism evidence="15 16">
    <name type="scientific">Thermovibrio guaymasensis</name>
    <dbReference type="NCBI Taxonomy" id="240167"/>
    <lineage>
        <taxon>Bacteria</taxon>
        <taxon>Pseudomonadati</taxon>
        <taxon>Aquificota</taxon>
        <taxon>Aquificia</taxon>
        <taxon>Desulfurobacteriales</taxon>
        <taxon>Desulfurobacteriaceae</taxon>
        <taxon>Thermovibrio</taxon>
    </lineage>
</organism>
<dbReference type="InterPro" id="IPR015824">
    <property type="entry name" value="Phosphoglycerate_kinase_N"/>
</dbReference>
<dbReference type="FunFam" id="3.40.50.1260:FF:000002">
    <property type="entry name" value="Phosphoglycerate kinase"/>
    <property type="match status" value="1"/>
</dbReference>
<dbReference type="Proteomes" id="UP000280881">
    <property type="component" value="Unassembled WGS sequence"/>
</dbReference>
<comment type="subcellular location">
    <subcellularLocation>
        <location evidence="2 11">Cytoplasm</location>
    </subcellularLocation>
</comment>
<dbReference type="PIRSF" id="PIRSF000724">
    <property type="entry name" value="Pgk"/>
    <property type="match status" value="1"/>
</dbReference>
<dbReference type="PANTHER" id="PTHR11406:SF23">
    <property type="entry name" value="PHOSPHOGLYCERATE KINASE 1, CHLOROPLASTIC-RELATED"/>
    <property type="match status" value="1"/>
</dbReference>
<comment type="catalytic activity">
    <reaction evidence="1 11 14">
        <text>(2R)-3-phosphoglycerate + ATP = (2R)-3-phospho-glyceroyl phosphate + ADP</text>
        <dbReference type="Rhea" id="RHEA:14801"/>
        <dbReference type="ChEBI" id="CHEBI:30616"/>
        <dbReference type="ChEBI" id="CHEBI:57604"/>
        <dbReference type="ChEBI" id="CHEBI:58272"/>
        <dbReference type="ChEBI" id="CHEBI:456216"/>
        <dbReference type="EC" id="2.7.2.3"/>
    </reaction>
</comment>
<keyword evidence="11" id="KW-0324">Glycolysis</keyword>
<dbReference type="CDD" id="cd00318">
    <property type="entry name" value="Phosphoglycerate_kinase"/>
    <property type="match status" value="1"/>
</dbReference>
<dbReference type="EMBL" id="RBIE01000001">
    <property type="protein sequence ID" value="RKQ63318.1"/>
    <property type="molecule type" value="Genomic_DNA"/>
</dbReference>
<feature type="binding site" evidence="11 12">
    <location>
        <begin position="68"/>
        <end position="71"/>
    </location>
    <ligand>
        <name>substrate</name>
    </ligand>
</feature>
<evidence type="ECO:0000256" key="3">
    <source>
        <dbReference type="ARBA" id="ARBA00008982"/>
    </source>
</evidence>
<dbReference type="GO" id="GO:0006094">
    <property type="term" value="P:gluconeogenesis"/>
    <property type="evidence" value="ECO:0007669"/>
    <property type="project" value="TreeGrafter"/>
</dbReference>
<dbReference type="FunFam" id="3.40.50.1260:FF:000001">
    <property type="entry name" value="Phosphoglycerate kinase"/>
    <property type="match status" value="1"/>
</dbReference>
<feature type="binding site" evidence="11">
    <location>
        <position position="45"/>
    </location>
    <ligand>
        <name>substrate</name>
    </ligand>
</feature>
<keyword evidence="10 11" id="KW-0067">ATP-binding</keyword>
<evidence type="ECO:0000256" key="7">
    <source>
        <dbReference type="ARBA" id="ARBA00022679"/>
    </source>
</evidence>
<dbReference type="InterPro" id="IPR015911">
    <property type="entry name" value="Phosphoglycerate_kinase_CS"/>
</dbReference>
<dbReference type="HAMAP" id="MF_00145">
    <property type="entry name" value="Phosphoglyc_kinase"/>
    <property type="match status" value="1"/>
</dbReference>
<dbReference type="OrthoDB" id="9808460at2"/>
<dbReference type="GO" id="GO:0006096">
    <property type="term" value="P:glycolytic process"/>
    <property type="evidence" value="ECO:0007669"/>
    <property type="project" value="UniProtKB-UniRule"/>
</dbReference>
<dbReference type="GO" id="GO:0005829">
    <property type="term" value="C:cytosol"/>
    <property type="evidence" value="ECO:0007669"/>
    <property type="project" value="TreeGrafter"/>
</dbReference>
<comment type="subunit">
    <text evidence="4 11">Monomer.</text>
</comment>
<dbReference type="Pfam" id="PF00162">
    <property type="entry name" value="PGK"/>
    <property type="match status" value="1"/>
</dbReference>
<comment type="pathway">
    <text evidence="11">Carbohydrate degradation; glycolysis; pyruvate from D-glyceraldehyde 3-phosphate: step 2/5.</text>
</comment>
<evidence type="ECO:0000256" key="8">
    <source>
        <dbReference type="ARBA" id="ARBA00022741"/>
    </source>
</evidence>
<gene>
    <name evidence="11" type="primary">pgk</name>
    <name evidence="15" type="ORF">C7457_0186</name>
</gene>
<feature type="binding site" evidence="12">
    <location>
        <position position="45"/>
    </location>
    <ligand>
        <name>(2R)-3-phosphoglycerate</name>
        <dbReference type="ChEBI" id="CHEBI:58272"/>
    </ligand>
</feature>
<dbReference type="InterPro" id="IPR036043">
    <property type="entry name" value="Phosphoglycerate_kinase_sf"/>
</dbReference>
<keyword evidence="6 11" id="KW-0963">Cytoplasm</keyword>
<evidence type="ECO:0000256" key="5">
    <source>
        <dbReference type="ARBA" id="ARBA00013061"/>
    </source>
</evidence>
<comment type="caution">
    <text evidence="15">The sequence shown here is derived from an EMBL/GenBank/DDBJ whole genome shotgun (WGS) entry which is preliminary data.</text>
</comment>
<keyword evidence="7 11" id="KW-0808">Transferase</keyword>
<dbReference type="UniPathway" id="UPA00109">
    <property type="reaction ID" value="UER00185"/>
</dbReference>
<dbReference type="PROSITE" id="PS00111">
    <property type="entry name" value="PGLYCERATE_KINASE"/>
    <property type="match status" value="1"/>
</dbReference>
<accession>A0A420W7P6</accession>
<keyword evidence="16" id="KW-1185">Reference proteome</keyword>
<feature type="binding site" evidence="11">
    <location>
        <position position="126"/>
    </location>
    <ligand>
        <name>substrate</name>
    </ligand>
</feature>
<evidence type="ECO:0000256" key="2">
    <source>
        <dbReference type="ARBA" id="ARBA00004496"/>
    </source>
</evidence>
<evidence type="ECO:0000256" key="13">
    <source>
        <dbReference type="PIRSR" id="PIRSR000724-2"/>
    </source>
</evidence>
<evidence type="ECO:0000256" key="1">
    <source>
        <dbReference type="ARBA" id="ARBA00000642"/>
    </source>
</evidence>